<proteinExistence type="predicted"/>
<accession>A0A6C0EGI9</accession>
<dbReference type="AlphaFoldDB" id="A0A6C0EGI9"/>
<protein>
    <submittedName>
        <fullName evidence="1">Uncharacterized protein</fullName>
    </submittedName>
</protein>
<organism evidence="1">
    <name type="scientific">viral metagenome</name>
    <dbReference type="NCBI Taxonomy" id="1070528"/>
    <lineage>
        <taxon>unclassified sequences</taxon>
        <taxon>metagenomes</taxon>
        <taxon>organismal metagenomes</taxon>
    </lineage>
</organism>
<reference evidence="1" key="1">
    <citation type="journal article" date="2020" name="Nature">
        <title>Giant virus diversity and host interactions through global metagenomics.</title>
        <authorList>
            <person name="Schulz F."/>
            <person name="Roux S."/>
            <person name="Paez-Espino D."/>
            <person name="Jungbluth S."/>
            <person name="Walsh D.A."/>
            <person name="Denef V.J."/>
            <person name="McMahon K.D."/>
            <person name="Konstantinidis K.T."/>
            <person name="Eloe-Fadrosh E.A."/>
            <person name="Kyrpides N.C."/>
            <person name="Woyke T."/>
        </authorList>
    </citation>
    <scope>NUCLEOTIDE SEQUENCE</scope>
    <source>
        <strain evidence="1">GVMAG-M-3300023179-33</strain>
    </source>
</reference>
<evidence type="ECO:0000313" key="1">
    <source>
        <dbReference type="EMBL" id="QHT27520.1"/>
    </source>
</evidence>
<sequence>MSNFDFLKNFLKKNNFCYHKNFYGKATKKIIVSLLP</sequence>
<name>A0A6C0EGI9_9ZZZZ</name>
<dbReference type="EMBL" id="MN739823">
    <property type="protein sequence ID" value="QHT27520.1"/>
    <property type="molecule type" value="Genomic_DNA"/>
</dbReference>